<gene>
    <name evidence="3" type="ORF">FCL54_16780</name>
</gene>
<dbReference type="AlphaFoldDB" id="A0A5R9F0T9"/>
<protein>
    <submittedName>
        <fullName evidence="3">ArsR family transcriptional regulator</fullName>
    </submittedName>
</protein>
<dbReference type="RefSeq" id="WP_138127904.1">
    <property type="nucleotide sequence ID" value="NZ_SWLG01000013.1"/>
</dbReference>
<dbReference type="InterPro" id="IPR011991">
    <property type="entry name" value="ArsR-like_HTH"/>
</dbReference>
<dbReference type="Gene3D" id="1.10.10.10">
    <property type="entry name" value="Winged helix-like DNA-binding domain superfamily/Winged helix DNA-binding domain"/>
    <property type="match status" value="1"/>
</dbReference>
<proteinExistence type="predicted"/>
<dbReference type="GO" id="GO:0003677">
    <property type="term" value="F:DNA binding"/>
    <property type="evidence" value="ECO:0007669"/>
    <property type="project" value="UniProtKB-KW"/>
</dbReference>
<keyword evidence="1" id="KW-0238">DNA-binding</keyword>
<dbReference type="CDD" id="cd00090">
    <property type="entry name" value="HTH_ARSR"/>
    <property type="match status" value="1"/>
</dbReference>
<evidence type="ECO:0000313" key="4">
    <source>
        <dbReference type="Proteomes" id="UP000308230"/>
    </source>
</evidence>
<dbReference type="SMART" id="SM00418">
    <property type="entry name" value="HTH_ARSR"/>
    <property type="match status" value="1"/>
</dbReference>
<comment type="caution">
    <text evidence="3">The sequence shown here is derived from an EMBL/GenBank/DDBJ whole genome shotgun (WGS) entry which is preliminary data.</text>
</comment>
<sequence>MSNYNKLTDMDLAKVMMDPRRNKIFELAKNKPVTVNDLAEAMDEKPSRLYYHVKKLEEAGFLELVETRQQGNLIEKFYKAVPGIKTFELDKSLLNEHSDDVQAEILKIVEPGLKKLFNELDNKEDRYKEQVDMAIHFSNLTGKEWMDSLGLMVEAIKDRGNNKTDTDSFDYQSKLGAEDLNKESKYVHLILTYKIEEE</sequence>
<dbReference type="InterPro" id="IPR036388">
    <property type="entry name" value="WH-like_DNA-bd_sf"/>
</dbReference>
<dbReference type="GO" id="GO:0003700">
    <property type="term" value="F:DNA-binding transcription factor activity"/>
    <property type="evidence" value="ECO:0007669"/>
    <property type="project" value="InterPro"/>
</dbReference>
<evidence type="ECO:0000259" key="2">
    <source>
        <dbReference type="SMART" id="SM00418"/>
    </source>
</evidence>
<dbReference type="InterPro" id="IPR001845">
    <property type="entry name" value="HTH_ArsR_DNA-bd_dom"/>
</dbReference>
<reference evidence="3 4" key="1">
    <citation type="submission" date="2019-04" db="EMBL/GenBank/DDBJ databases">
        <title>Bacillus caeni sp. nov., a bacterium isolated from mangrove sediment.</title>
        <authorList>
            <person name="Huang H."/>
            <person name="Mo K."/>
            <person name="Hu Y."/>
        </authorList>
    </citation>
    <scope>NUCLEOTIDE SEQUENCE [LARGE SCALE GENOMIC DNA]</scope>
    <source>
        <strain evidence="3 4">HB172195</strain>
    </source>
</reference>
<dbReference type="Proteomes" id="UP000308230">
    <property type="component" value="Unassembled WGS sequence"/>
</dbReference>
<dbReference type="Pfam" id="PF12840">
    <property type="entry name" value="HTH_20"/>
    <property type="match status" value="1"/>
</dbReference>
<dbReference type="InterPro" id="IPR036390">
    <property type="entry name" value="WH_DNA-bd_sf"/>
</dbReference>
<dbReference type="SUPFAM" id="SSF46785">
    <property type="entry name" value="Winged helix' DNA-binding domain"/>
    <property type="match status" value="1"/>
</dbReference>
<dbReference type="OrthoDB" id="9788770at2"/>
<keyword evidence="4" id="KW-1185">Reference proteome</keyword>
<evidence type="ECO:0000313" key="3">
    <source>
        <dbReference type="EMBL" id="TLS36046.1"/>
    </source>
</evidence>
<name>A0A5R9F0T9_9BACL</name>
<dbReference type="EMBL" id="SWLG01000013">
    <property type="protein sequence ID" value="TLS36046.1"/>
    <property type="molecule type" value="Genomic_DNA"/>
</dbReference>
<accession>A0A5R9F0T9</accession>
<organism evidence="3 4">
    <name type="scientific">Exobacillus caeni</name>
    <dbReference type="NCBI Taxonomy" id="2574798"/>
    <lineage>
        <taxon>Bacteria</taxon>
        <taxon>Bacillati</taxon>
        <taxon>Bacillota</taxon>
        <taxon>Bacilli</taxon>
        <taxon>Bacillales</taxon>
        <taxon>Guptibacillaceae</taxon>
        <taxon>Exobacillus</taxon>
    </lineage>
</organism>
<evidence type="ECO:0000256" key="1">
    <source>
        <dbReference type="ARBA" id="ARBA00023125"/>
    </source>
</evidence>
<feature type="domain" description="HTH arsR-type" evidence="2">
    <location>
        <begin position="11"/>
        <end position="95"/>
    </location>
</feature>